<keyword evidence="2" id="KW-1185">Reference proteome</keyword>
<evidence type="ECO:0000313" key="2">
    <source>
        <dbReference type="Proteomes" id="UP000824533"/>
    </source>
</evidence>
<reference evidence="1 2" key="1">
    <citation type="journal article" date="2021" name="Front. Genet.">
        <title>Chromosome-Level Genome Assembly Reveals Significant Gene Expansion in the Toll and IMD Signaling Pathways of Dendrolimus kikuchii.</title>
        <authorList>
            <person name="Zhou J."/>
            <person name="Wu P."/>
            <person name="Xiong Z."/>
            <person name="Liu N."/>
            <person name="Zhao N."/>
            <person name="Ji M."/>
            <person name="Qiu Y."/>
            <person name="Yang B."/>
        </authorList>
    </citation>
    <scope>NUCLEOTIDE SEQUENCE [LARGE SCALE GENOMIC DNA]</scope>
    <source>
        <strain evidence="1">Ann1</strain>
    </source>
</reference>
<dbReference type="Proteomes" id="UP000824533">
    <property type="component" value="Linkage Group LG07"/>
</dbReference>
<sequence>MHTTLVISVLLICECLTIRVPIAWDNGVNSEVQNENQKQKDEFSVETFQPKNNARPEIPTEYFEYTAKKPQFAIDIAQQHGVHNPDQHFKAQAVRPHTGKQQPHLGIHHMLDEDKNVFKPYQNYVKSEALGHVTPVSSNYEIFHPYKAEEPALQAIYKDPMLAKIRNDLENSKNRLQNYEKRTAEPNITKDEYLEGEKETDKKLFPQKNLPTQFEIHRPQRRPVYYIAPPRHNHRDQVLNQRFKHPWNQNFVKIRPIHYRPLQNHIHNLRHHHSMKYDDERNEYPQVQVVQDFAEPQEGIDIYEKGKEKYEKLKDNLDESINKVVLENRPKTYKKLEMQSDEPEERNDEEDEFVPVKNYAQVRKTETLKHLPRIAAFADAETYDEIRNAPRLREAVKSTKSQTVYTEEGYEDAAYDHAGEQKHASDHEGHSGHLKEKEISGGKYKIPSVHTSYDDDTGSEYRDQILHGIQWKNNNKDKVEENEAEDYAEVEQEQLIDADIYAGNSDNENISRSKREHHNNTISIDNNNDTIDAIIDTIIKNDTTLDHDVDKRETNFEVPEFDLNSTLLTEEDILRISKLKIEPHSDEGIKEKYPYYFKNLKSISIHSPLRYAENLKLIPKKSKGGTEFYDSRTQFECPEVEDIDPVPEKLKKGENPTESDENEDEEIKSTKGEKNFDTVEAQPRLKGLGDKIDCFKAKYFGENPLDSPFFSEEIIAHPEPVTVPNLPIYNLKETLEQSIGESTNIINGSKRENKDDLFTLLEKLRKSEEKLPLNKTNEELNHSVLDPNITTKNSMPQNYQSNVYIDVLHNIDNYVQKTTEPDKIHNSSIINYKESSKGAENNYKFYDNKDEITMLPSKVRRKRGATFIYEPYKIIRDSQVQDSKKTTTTSNVSPLIKQLQSSRVVDKVSKDKEYDKPVKRYVSTRTYKDIGKNDRPKPNPQKDKELAEPSFIDVNADQRRGEPRYEIRPVNHKHEYTPEENKKTISLEDYKSKTNANMTLENTGKESREERSTQPQIKINSRRRRPTAKPVFDVSQYVPTSSVSENVAASNNVRRYISSTTTPLPKPLKEKLPDELPQEDDSEEDYDEYDDEDDDDTSFTSTTTTTTTTVKPTFRRRSRGTTTTTEEPQKLTTETPKLKLVTRFRDYSPSQSLEMKEVSTEKENLQYRETNPNAEDIEVVAPRYREKKKKTTKSTFVTDTKKYGNGEDDMRKEEIDAMIGVKHDMDDYMPMYEKEVNDKDKSDYSNEEKNESDEDTSDEEEEEIHEMTTPEPTKRTLSRTTDAPTPTAPSHSAKLEIKPIVLKKKIEIHKELPVNKSSPHVTQYKQDIKEVEIVKEIPQRRKSQKDTEALEYYKDDNLPKDVNKLDDVEVFKENLDLINGPRHGGNYRSIEDVSEIPSEPILPKDAVASQSENKKQVEFEDYGPKRMHGGNLKSIGDIQRPRNIGRSAKYTEISDVENKPKAMHGGNLRYDTKPRRGNSRSEKLIEFNDKDADRSEENDDNYKTYGSRTGPMHGGNYKSAKLVAEDDIEVKKSGRDASKKGAVLLNSFAQAIPILTTTPGYILDPSKRMYYYVET</sequence>
<protein>
    <submittedName>
        <fullName evidence="1">Uncharacterized protein</fullName>
    </submittedName>
</protein>
<gene>
    <name evidence="1" type="ORF">K1T71_004768</name>
</gene>
<comment type="caution">
    <text evidence="1">The sequence shown here is derived from an EMBL/GenBank/DDBJ whole genome shotgun (WGS) entry which is preliminary data.</text>
</comment>
<proteinExistence type="predicted"/>
<name>A0ACC1D9D7_9NEOP</name>
<evidence type="ECO:0000313" key="1">
    <source>
        <dbReference type="EMBL" id="KAJ0180177.1"/>
    </source>
</evidence>
<organism evidence="1 2">
    <name type="scientific">Dendrolimus kikuchii</name>
    <dbReference type="NCBI Taxonomy" id="765133"/>
    <lineage>
        <taxon>Eukaryota</taxon>
        <taxon>Metazoa</taxon>
        <taxon>Ecdysozoa</taxon>
        <taxon>Arthropoda</taxon>
        <taxon>Hexapoda</taxon>
        <taxon>Insecta</taxon>
        <taxon>Pterygota</taxon>
        <taxon>Neoptera</taxon>
        <taxon>Endopterygota</taxon>
        <taxon>Lepidoptera</taxon>
        <taxon>Glossata</taxon>
        <taxon>Ditrysia</taxon>
        <taxon>Bombycoidea</taxon>
        <taxon>Lasiocampidae</taxon>
        <taxon>Dendrolimus</taxon>
    </lineage>
</organism>
<accession>A0ACC1D9D7</accession>
<dbReference type="EMBL" id="CM034393">
    <property type="protein sequence ID" value="KAJ0180177.1"/>
    <property type="molecule type" value="Genomic_DNA"/>
</dbReference>